<keyword evidence="1" id="KW-0255">Endonuclease</keyword>
<gene>
    <name evidence="1" type="ORF">UFOVP823_51</name>
</gene>
<dbReference type="GO" id="GO:0008833">
    <property type="term" value="F:deoxyribonuclease IV (phage-T4-induced) activity"/>
    <property type="evidence" value="ECO:0007669"/>
    <property type="project" value="InterPro"/>
</dbReference>
<reference evidence="1" key="1">
    <citation type="submission" date="2020-04" db="EMBL/GenBank/DDBJ databases">
        <authorList>
            <person name="Chiriac C."/>
            <person name="Salcher M."/>
            <person name="Ghai R."/>
            <person name="Kavagutti S V."/>
        </authorList>
    </citation>
    <scope>NUCLEOTIDE SEQUENCE</scope>
</reference>
<evidence type="ECO:0000313" key="1">
    <source>
        <dbReference type="EMBL" id="CAB4165479.1"/>
    </source>
</evidence>
<keyword evidence="1" id="KW-0540">Nuclease</keyword>
<dbReference type="Pfam" id="PF05367">
    <property type="entry name" value="Phage_endo_I"/>
    <property type="match status" value="1"/>
</dbReference>
<keyword evidence="1" id="KW-0378">Hydrolase</keyword>
<accession>A0A6J5P0Y1</accession>
<dbReference type="CDD" id="cd22324">
    <property type="entry name" value="Endonuclease_I"/>
    <property type="match status" value="1"/>
</dbReference>
<name>A0A6J5P0Y1_9CAUD</name>
<dbReference type="GO" id="GO:0015074">
    <property type="term" value="P:DNA integration"/>
    <property type="evidence" value="ECO:0007669"/>
    <property type="project" value="InterPro"/>
</dbReference>
<protein>
    <submittedName>
        <fullName evidence="1">Endonuclease I</fullName>
    </submittedName>
</protein>
<sequence>MKQRRSSRWGIRIEDAELGHHYRSGLEAAIAADLKAQRVPFKFEARVIKYDVPAREAKYTPDFELPNGIIVEGKGEFDTKDRQKHLLVKDQHPTLDIRFVFSNPNSRISKQSATTYAMWCAKHGFQYAAKLIPVGWAREPRRA</sequence>
<dbReference type="InterPro" id="IPR011335">
    <property type="entry name" value="Restrct_endonuc-II-like"/>
</dbReference>
<dbReference type="GO" id="GO:0016032">
    <property type="term" value="P:viral process"/>
    <property type="evidence" value="ECO:0007669"/>
    <property type="project" value="InterPro"/>
</dbReference>
<dbReference type="EMBL" id="LR796773">
    <property type="protein sequence ID" value="CAB4165479.1"/>
    <property type="molecule type" value="Genomic_DNA"/>
</dbReference>
<dbReference type="InterPro" id="IPR008029">
    <property type="entry name" value="Phage_T7_Gp3_endoDNaseI"/>
</dbReference>
<proteinExistence type="predicted"/>
<dbReference type="Gene3D" id="3.40.91.30">
    <property type="match status" value="1"/>
</dbReference>
<dbReference type="SUPFAM" id="SSF52980">
    <property type="entry name" value="Restriction endonuclease-like"/>
    <property type="match status" value="1"/>
</dbReference>
<organism evidence="1">
    <name type="scientific">uncultured Caudovirales phage</name>
    <dbReference type="NCBI Taxonomy" id="2100421"/>
    <lineage>
        <taxon>Viruses</taxon>
        <taxon>Duplodnaviria</taxon>
        <taxon>Heunggongvirae</taxon>
        <taxon>Uroviricota</taxon>
        <taxon>Caudoviricetes</taxon>
        <taxon>Peduoviridae</taxon>
        <taxon>Maltschvirus</taxon>
        <taxon>Maltschvirus maltsch</taxon>
    </lineage>
</organism>